<accession>A0A8S1DYX1</accession>
<dbReference type="Proteomes" id="UP000494165">
    <property type="component" value="Unassembled WGS sequence"/>
</dbReference>
<comment type="caution">
    <text evidence="1">The sequence shown here is derived from an EMBL/GenBank/DDBJ whole genome shotgun (WGS) entry which is preliminary data.</text>
</comment>
<dbReference type="EMBL" id="CADEPI010000549">
    <property type="protein sequence ID" value="CAB3387203.1"/>
    <property type="molecule type" value="Genomic_DNA"/>
</dbReference>
<sequence>MPLVKPLCRLCERPTADGAIQAVQLDKEKLQTWLLNVCGHEMAEEVQDEDLICYYCMWHAEFHAKYVSEFEALAWWPPNLVYLDDEAKELRRMYLEGKTEQCWVQLEKIELPKSENDVNAEHVEKSDGRKGGKKCFYCGQIVVKISRHVRKMHANAIRRDERMEPILKPATAFQLKMGETLIPLSANYPKVNWLSIRYQAMDKLADYAIKVVSKDQTVTEVKAFHSDLTIGSKRLLELAYPISGKPKKVLIVKDIDADVLKLALEFIHLNGNLLSEVDSLDACVQLAVAADRFEIIGLEQFSAKLLMNKFLSPENVWNVLNSHHKSFVISTTCLKFLSLNTKECLQNGSFRDLEEEPFRLFLSLRDMADISEFELVSASLQISEKKTDPRTFFRNCCLPKLRLLALNADDFSKLPRFFSYLTREEQEYLAFYSASPSQRCFIVLPPSPKTFCPNTTKRSTKRARTLDLVPEHKIQSSKVIFREGNWFEPKQGSLEFSLELRSKKSIKLTGFEIFCELDLEKEFREEIREAEKYPCNLEGECSVSVFEKRFCRKIQFPAKLEKDGWVFVEHCMTVPAGGRITLRLRLERPRFLRTLLASPDFHEHENTFFEPPKISVETEEGDLTNNYCILKKISYVEL</sequence>
<protein>
    <recommendedName>
        <fullName evidence="3">BTB domain-containing protein</fullName>
    </recommendedName>
</protein>
<name>A0A8S1DYX1_9INSE</name>
<evidence type="ECO:0008006" key="3">
    <source>
        <dbReference type="Google" id="ProtNLM"/>
    </source>
</evidence>
<gene>
    <name evidence="1" type="ORF">CLODIP_2_CD09403</name>
</gene>
<organism evidence="1 2">
    <name type="scientific">Cloeon dipterum</name>
    <dbReference type="NCBI Taxonomy" id="197152"/>
    <lineage>
        <taxon>Eukaryota</taxon>
        <taxon>Metazoa</taxon>
        <taxon>Ecdysozoa</taxon>
        <taxon>Arthropoda</taxon>
        <taxon>Hexapoda</taxon>
        <taxon>Insecta</taxon>
        <taxon>Pterygota</taxon>
        <taxon>Palaeoptera</taxon>
        <taxon>Ephemeroptera</taxon>
        <taxon>Pisciforma</taxon>
        <taxon>Baetidae</taxon>
        <taxon>Cloeon</taxon>
    </lineage>
</organism>
<keyword evidence="2" id="KW-1185">Reference proteome</keyword>
<dbReference type="InterPro" id="IPR011333">
    <property type="entry name" value="SKP1/BTB/POZ_sf"/>
</dbReference>
<reference evidence="1 2" key="1">
    <citation type="submission" date="2020-04" db="EMBL/GenBank/DDBJ databases">
        <authorList>
            <person name="Alioto T."/>
            <person name="Alioto T."/>
            <person name="Gomez Garrido J."/>
        </authorList>
    </citation>
    <scope>NUCLEOTIDE SEQUENCE [LARGE SCALE GENOMIC DNA]</scope>
</reference>
<dbReference type="AlphaFoldDB" id="A0A8S1DYX1"/>
<evidence type="ECO:0000313" key="2">
    <source>
        <dbReference type="Proteomes" id="UP000494165"/>
    </source>
</evidence>
<proteinExistence type="predicted"/>
<dbReference type="Gene3D" id="3.30.710.10">
    <property type="entry name" value="Potassium Channel Kv1.1, Chain A"/>
    <property type="match status" value="1"/>
</dbReference>
<evidence type="ECO:0000313" key="1">
    <source>
        <dbReference type="EMBL" id="CAB3387203.1"/>
    </source>
</evidence>